<keyword evidence="11" id="KW-0521">NADP</keyword>
<evidence type="ECO:0000256" key="4">
    <source>
        <dbReference type="ARBA" id="ARBA00008756"/>
    </source>
</evidence>
<dbReference type="SMART" id="SM01274">
    <property type="entry name" value="malic"/>
    <property type="match status" value="1"/>
</dbReference>
<dbReference type="InterPro" id="IPR045213">
    <property type="entry name" value="Malic_NAD-bd_bact_type"/>
</dbReference>
<dbReference type="CDD" id="cd05311">
    <property type="entry name" value="NAD_bind_2_malic_enz"/>
    <property type="match status" value="1"/>
</dbReference>
<comment type="similarity">
    <text evidence="4">In the C-terminal section; belongs to the phosphate acetyltransferase and butyryltransferase family.</text>
</comment>
<feature type="binding site" evidence="10">
    <location>
        <position position="149"/>
    </location>
    <ligand>
        <name>a divalent metal cation</name>
        <dbReference type="ChEBI" id="CHEBI:60240"/>
    </ligand>
</feature>
<keyword evidence="6 10" id="KW-0479">Metal-binding</keyword>
<dbReference type="InterPro" id="IPR012301">
    <property type="entry name" value="Malic_N_dom"/>
</dbReference>
<keyword evidence="7" id="KW-0560">Oxidoreductase</keyword>
<evidence type="ECO:0000256" key="9">
    <source>
        <dbReference type="PIRSR" id="PIRSR036684-1"/>
    </source>
</evidence>
<evidence type="ECO:0000256" key="10">
    <source>
        <dbReference type="PIRSR" id="PIRSR036684-2"/>
    </source>
</evidence>
<dbReference type="Proteomes" id="UP000295238">
    <property type="component" value="Unassembled WGS sequence"/>
</dbReference>
<dbReference type="GO" id="GO:0016746">
    <property type="term" value="F:acyltransferase activity"/>
    <property type="evidence" value="ECO:0007669"/>
    <property type="project" value="InterPro"/>
</dbReference>
<dbReference type="OrthoDB" id="9805787at2"/>
<dbReference type="SUPFAM" id="SSF53223">
    <property type="entry name" value="Aminoacid dehydrogenase-like, N-terminal domain"/>
    <property type="match status" value="1"/>
</dbReference>
<dbReference type="Pfam" id="PF03949">
    <property type="entry name" value="Malic_M"/>
    <property type="match status" value="1"/>
</dbReference>
<dbReference type="PROSITE" id="PS00331">
    <property type="entry name" value="MALIC_ENZYMES"/>
    <property type="match status" value="1"/>
</dbReference>
<evidence type="ECO:0000256" key="3">
    <source>
        <dbReference type="ARBA" id="ARBA00007686"/>
    </source>
</evidence>
<comment type="subunit">
    <text evidence="5">Homooctamer.</text>
</comment>
<dbReference type="InterPro" id="IPR036291">
    <property type="entry name" value="NAD(P)-bd_dom_sf"/>
</dbReference>
<dbReference type="SUPFAM" id="SSF53659">
    <property type="entry name" value="Isocitrate/Isopropylmalate dehydrogenase-like"/>
    <property type="match status" value="1"/>
</dbReference>
<dbReference type="SUPFAM" id="SSF51735">
    <property type="entry name" value="NAD(P)-binding Rossmann-fold domains"/>
    <property type="match status" value="1"/>
</dbReference>
<dbReference type="InterPro" id="IPR012302">
    <property type="entry name" value="Malic_NAD-bd"/>
</dbReference>
<dbReference type="EMBL" id="SMTL01000002">
    <property type="protein sequence ID" value="TDK36679.1"/>
    <property type="molecule type" value="Genomic_DNA"/>
</dbReference>
<dbReference type="FunFam" id="3.40.50.10380:FF:000003">
    <property type="entry name" value="NADP-dependent malic enzyme"/>
    <property type="match status" value="1"/>
</dbReference>
<dbReference type="InterPro" id="IPR046346">
    <property type="entry name" value="Aminoacid_DH-like_N_sf"/>
</dbReference>
<sequence length="777" mass="83759">MTSNTSQPSPSTPASGDLDEQALFFHRYPRPGKLEIQATKPLGNQRDLALAYSPGVAAPCLAIRDNPEMAAEYTARANLVAVISNGSAVLGLGNIGPLASKPVMEGKAVLFKKFAGIDVFDIEIDAPGIEAMVSTVAALEPTFGGINLEDIKAPECFEVERRLREKMNIPVFHDDQHGTAIIVAAAVVNGLELAGKSIEDVKIVTSGAGAAALACLHLLVSLGAKKENIWVHDIEGLVYDGRNTLMDEWKEGYAQKSDKRVLSESIDGADVFLGLSAAGVLKPELLARMAPKPLIMALANPTPEIMPELAREARPDAMICTGRSDFPNQVNNVLCFPYIFRGALDCGARTINEEMKMAAVKAIAALAREEVSDVAARAYTGETPVFGPDYLIPSPFDPRLILRIAPAVAKAAEETGVAARPIQDFEAYLDQLNRFVWRSGFVMKPIFAAAKDAEKKRVIFAEGEDERVLRAAQVLLEEKTATPILIGRPSVIEARLKRFGIRIRPNVDFAVVNPEDDPRYRDYVDDYFALVGRNGINPEAARTIVRTNNTVIGALSVKRGEADALICGAEGRFDRHLRDINQIIGKRKGVCAFSSLSLIISQRGAVFFTDTFVNYNPTAQEVAEITVLAAEEIRRFGIAPKAALICHSNFGSRNSESATKMREALSLVRKRAPDLEVDGEMQAGSALSEMLRKRAMPDSSLTGEANLLIFPNLDAANISLGIARTMMDALHVGPILLGAALPAHILSPSVSSRGVVNLAALAVVEASQPEPLAVMVR</sequence>
<evidence type="ECO:0000256" key="2">
    <source>
        <dbReference type="ARBA" id="ARBA00001946"/>
    </source>
</evidence>
<dbReference type="Gene3D" id="3.40.50.10950">
    <property type="match status" value="1"/>
</dbReference>
<accession>A0A4R5UIX7</accession>
<gene>
    <name evidence="14" type="ORF">E2F50_07070</name>
</gene>
<evidence type="ECO:0000256" key="7">
    <source>
        <dbReference type="ARBA" id="ARBA00023002"/>
    </source>
</evidence>
<evidence type="ECO:0000256" key="11">
    <source>
        <dbReference type="PIRSR" id="PIRSR036684-3"/>
    </source>
</evidence>
<evidence type="ECO:0000256" key="5">
    <source>
        <dbReference type="ARBA" id="ARBA00011823"/>
    </source>
</evidence>
<feature type="binding site" evidence="10">
    <location>
        <position position="150"/>
    </location>
    <ligand>
        <name>a divalent metal cation</name>
        <dbReference type="ChEBI" id="CHEBI:60240"/>
    </ligand>
</feature>
<dbReference type="Gene3D" id="3.40.50.10750">
    <property type="entry name" value="Isocitrate/Isopropylmalate dehydrogenase-like"/>
    <property type="match status" value="1"/>
</dbReference>
<evidence type="ECO:0000259" key="13">
    <source>
        <dbReference type="SMART" id="SM01274"/>
    </source>
</evidence>
<feature type="binding site" evidence="11">
    <location>
        <begin position="89"/>
        <end position="96"/>
    </location>
    <ligand>
        <name>NADP(+)</name>
        <dbReference type="ChEBI" id="CHEBI:58349"/>
    </ligand>
</feature>
<comment type="similarity">
    <text evidence="3">In the N-terminal section; belongs to the malic enzymes family.</text>
</comment>
<dbReference type="GO" id="GO:0004470">
    <property type="term" value="F:malic enzyme activity"/>
    <property type="evidence" value="ECO:0007669"/>
    <property type="project" value="InterPro"/>
</dbReference>
<protein>
    <submittedName>
        <fullName evidence="14">NADP-dependent malic enzyme</fullName>
    </submittedName>
</protein>
<feature type="domain" description="Malic enzyme NAD-binding" evidence="12">
    <location>
        <begin position="176"/>
        <end position="413"/>
    </location>
</feature>
<dbReference type="InterPro" id="IPR002505">
    <property type="entry name" value="PTA_PTB"/>
</dbReference>
<comment type="cofactor">
    <cofactor evidence="2">
        <name>Mg(2+)</name>
        <dbReference type="ChEBI" id="CHEBI:18420"/>
    </cofactor>
</comment>
<feature type="active site" description="Proton acceptor" evidence="9">
    <location>
        <position position="107"/>
    </location>
</feature>
<dbReference type="GO" id="GO:0051287">
    <property type="term" value="F:NAD binding"/>
    <property type="evidence" value="ECO:0007669"/>
    <property type="project" value="InterPro"/>
</dbReference>
<keyword evidence="15" id="KW-1185">Reference proteome</keyword>
<dbReference type="InterPro" id="IPR037062">
    <property type="entry name" value="Malic_N_dom_sf"/>
</dbReference>
<dbReference type="PANTHER" id="PTHR43237">
    <property type="entry name" value="NADP-DEPENDENT MALIC ENZYME"/>
    <property type="match status" value="1"/>
</dbReference>
<dbReference type="GO" id="GO:0046872">
    <property type="term" value="F:metal ion binding"/>
    <property type="evidence" value="ECO:0007669"/>
    <property type="project" value="UniProtKB-KW"/>
</dbReference>
<evidence type="ECO:0000256" key="8">
    <source>
        <dbReference type="ARBA" id="ARBA00023268"/>
    </source>
</evidence>
<dbReference type="RefSeq" id="WP_133315389.1">
    <property type="nucleotide sequence ID" value="NZ_SMTL01000002.1"/>
</dbReference>
<reference evidence="14 15" key="1">
    <citation type="submission" date="2019-03" db="EMBL/GenBank/DDBJ databases">
        <title>Rhizobium sp. nov., an bacterium isolated from biocrust in Mu Us Desert.</title>
        <authorList>
            <person name="Lixiong L."/>
        </authorList>
    </citation>
    <scope>NUCLEOTIDE SEQUENCE [LARGE SCALE GENOMIC DNA]</scope>
    <source>
        <strain evidence="14 15">SPY-1</strain>
    </source>
</reference>
<dbReference type="AlphaFoldDB" id="A0A4R5UIX7"/>
<comment type="cofactor">
    <cofactor evidence="1">
        <name>Mn(2+)</name>
        <dbReference type="ChEBI" id="CHEBI:29035"/>
    </cofactor>
</comment>
<dbReference type="InterPro" id="IPR051674">
    <property type="entry name" value="Malate_Decarboxylase"/>
</dbReference>
<dbReference type="InterPro" id="IPR012188">
    <property type="entry name" value="ME_PTA"/>
</dbReference>
<dbReference type="Gene3D" id="3.40.50.10380">
    <property type="entry name" value="Malic enzyme, N-terminal domain"/>
    <property type="match status" value="1"/>
</dbReference>
<dbReference type="InterPro" id="IPR042112">
    <property type="entry name" value="P_AcTrfase_dom2"/>
</dbReference>
<evidence type="ECO:0000259" key="12">
    <source>
        <dbReference type="SMART" id="SM00919"/>
    </source>
</evidence>
<evidence type="ECO:0000256" key="1">
    <source>
        <dbReference type="ARBA" id="ARBA00001936"/>
    </source>
</evidence>
<dbReference type="InterPro" id="IPR015884">
    <property type="entry name" value="Malic_enzyme_CS"/>
</dbReference>
<dbReference type="PIRSF" id="PIRSF036684">
    <property type="entry name" value="ME_PTA"/>
    <property type="match status" value="1"/>
</dbReference>
<dbReference type="InterPro" id="IPR042113">
    <property type="entry name" value="P_AcTrfase_dom1"/>
</dbReference>
<dbReference type="Pfam" id="PF00390">
    <property type="entry name" value="malic"/>
    <property type="match status" value="1"/>
</dbReference>
<dbReference type="FunFam" id="3.40.50.720:FF:000095">
    <property type="entry name" value="NADP-dependent malic enzyme"/>
    <property type="match status" value="1"/>
</dbReference>
<dbReference type="GO" id="GO:0016616">
    <property type="term" value="F:oxidoreductase activity, acting on the CH-OH group of donors, NAD or NADP as acceptor"/>
    <property type="evidence" value="ECO:0007669"/>
    <property type="project" value="InterPro"/>
</dbReference>
<dbReference type="Pfam" id="PF01515">
    <property type="entry name" value="PTA_PTB"/>
    <property type="match status" value="1"/>
</dbReference>
<name>A0A4R5UIX7_9HYPH</name>
<feature type="binding site" evidence="11">
    <location>
        <position position="300"/>
    </location>
    <ligand>
        <name>a divalent metal cation</name>
        <dbReference type="ChEBI" id="CHEBI:60240"/>
    </ligand>
</feature>
<dbReference type="Gene3D" id="3.40.50.720">
    <property type="entry name" value="NAD(P)-binding Rossmann-like Domain"/>
    <property type="match status" value="1"/>
</dbReference>
<evidence type="ECO:0000313" key="15">
    <source>
        <dbReference type="Proteomes" id="UP000295238"/>
    </source>
</evidence>
<evidence type="ECO:0000256" key="6">
    <source>
        <dbReference type="ARBA" id="ARBA00022723"/>
    </source>
</evidence>
<keyword evidence="8" id="KW-0511">Multifunctional enzyme</keyword>
<comment type="caution">
    <text evidence="14">The sequence shown here is derived from an EMBL/GenBank/DDBJ whole genome shotgun (WGS) entry which is preliminary data.</text>
</comment>
<dbReference type="PANTHER" id="PTHR43237:SF4">
    <property type="entry name" value="NADP-DEPENDENT MALIC ENZYME"/>
    <property type="match status" value="1"/>
</dbReference>
<dbReference type="GO" id="GO:0006108">
    <property type="term" value="P:malate metabolic process"/>
    <property type="evidence" value="ECO:0007669"/>
    <property type="project" value="InterPro"/>
</dbReference>
<feature type="domain" description="Malic enzyme N-terminal" evidence="13">
    <location>
        <begin position="31"/>
        <end position="164"/>
    </location>
</feature>
<organism evidence="14 15">
    <name type="scientific">Rhizobium deserti</name>
    <dbReference type="NCBI Taxonomy" id="2547961"/>
    <lineage>
        <taxon>Bacteria</taxon>
        <taxon>Pseudomonadati</taxon>
        <taxon>Pseudomonadota</taxon>
        <taxon>Alphaproteobacteria</taxon>
        <taxon>Hyphomicrobiales</taxon>
        <taxon>Rhizobiaceae</taxon>
        <taxon>Rhizobium/Agrobacterium group</taxon>
        <taxon>Rhizobium</taxon>
    </lineage>
</organism>
<feature type="binding site" evidence="11">
    <location>
        <position position="175"/>
    </location>
    <ligand>
        <name>a divalent metal cation</name>
        <dbReference type="ChEBI" id="CHEBI:60240"/>
    </ligand>
</feature>
<proteinExistence type="inferred from homology"/>
<evidence type="ECO:0000313" key="14">
    <source>
        <dbReference type="EMBL" id="TDK36679.1"/>
    </source>
</evidence>
<dbReference type="SMART" id="SM00919">
    <property type="entry name" value="Malic_M"/>
    <property type="match status" value="1"/>
</dbReference>